<sequence length="232" mass="26691">MLTEYLFRDSRRLDEYASQINPGLSVVERAKEWTVGLGLTGPKAEGKQTERVRPMTDHEKAQLVLDYLRENEALFEGTESDPLLDKIIFAKTPFVHEQCVATRFIAPELPQAPDQAFAFWLCHREVCNEFVVLLEDDRDISLPTPERLVKGLSGRSKWIKRERNLGDEGKLVSSLLDSHITRQPAETEIFARRLGAAAFEPRAIECVYRIRERTYWERDCILIAYPIWIAAA</sequence>
<evidence type="ECO:0000313" key="1">
    <source>
        <dbReference type="EMBL" id="MDP9651494.1"/>
    </source>
</evidence>
<comment type="caution">
    <text evidence="1">The sequence shown here is derived from an EMBL/GenBank/DDBJ whole genome shotgun (WGS) entry which is preliminary data.</text>
</comment>
<dbReference type="EMBL" id="JAURTK010000021">
    <property type="protein sequence ID" value="MDP9651494.1"/>
    <property type="molecule type" value="Genomic_DNA"/>
</dbReference>
<name>A0AB73IQV5_9BURK</name>
<dbReference type="AlphaFoldDB" id="A0AB73IQV5"/>
<proteinExistence type="predicted"/>
<protein>
    <submittedName>
        <fullName evidence="1">Uncharacterized protein</fullName>
    </submittedName>
</protein>
<organism evidence="1 2">
    <name type="scientific">Paraburkholderia caledonica</name>
    <dbReference type="NCBI Taxonomy" id="134536"/>
    <lineage>
        <taxon>Bacteria</taxon>
        <taxon>Pseudomonadati</taxon>
        <taxon>Pseudomonadota</taxon>
        <taxon>Betaproteobacteria</taxon>
        <taxon>Burkholderiales</taxon>
        <taxon>Burkholderiaceae</taxon>
        <taxon>Paraburkholderia</taxon>
    </lineage>
</organism>
<dbReference type="RefSeq" id="WP_392396091.1">
    <property type="nucleotide sequence ID" value="NZ_JAURTK010000021.1"/>
</dbReference>
<reference evidence="1" key="1">
    <citation type="submission" date="2023-07" db="EMBL/GenBank/DDBJ databases">
        <title>Sorghum-associated microbial communities from plants grown in Nebraska, USA.</title>
        <authorList>
            <person name="Schachtman D."/>
        </authorList>
    </citation>
    <scope>NUCLEOTIDE SEQUENCE</scope>
    <source>
        <strain evidence="1">DS1061</strain>
    </source>
</reference>
<dbReference type="Proteomes" id="UP001229486">
    <property type="component" value="Unassembled WGS sequence"/>
</dbReference>
<evidence type="ECO:0000313" key="2">
    <source>
        <dbReference type="Proteomes" id="UP001229486"/>
    </source>
</evidence>
<gene>
    <name evidence="1" type="ORF">J2793_006969</name>
</gene>
<accession>A0AB73IQV5</accession>